<protein>
    <submittedName>
        <fullName evidence="1">Uncharacterized protein</fullName>
    </submittedName>
</protein>
<sequence>MCSCIMFIQNNKRRCKRPRIIISYVKIKKEVPTEISSNEEHGTSQYTYIFERDVTTIASRKRPFSCSALQK</sequence>
<reference evidence="1 2" key="1">
    <citation type="submission" date="2017-07" db="EMBL/GenBank/DDBJ databases">
        <authorList>
            <person name="Talla V."/>
            <person name="Backstrom N."/>
        </authorList>
    </citation>
    <scope>NUCLEOTIDE SEQUENCE [LARGE SCALE GENOMIC DNA]</scope>
</reference>
<accession>A0A5E4PP54</accession>
<evidence type="ECO:0000313" key="2">
    <source>
        <dbReference type="Proteomes" id="UP000324832"/>
    </source>
</evidence>
<name>A0A5E4PP54_9NEOP</name>
<keyword evidence="2" id="KW-1185">Reference proteome</keyword>
<organism evidence="1 2">
    <name type="scientific">Leptidea sinapis</name>
    <dbReference type="NCBI Taxonomy" id="189913"/>
    <lineage>
        <taxon>Eukaryota</taxon>
        <taxon>Metazoa</taxon>
        <taxon>Ecdysozoa</taxon>
        <taxon>Arthropoda</taxon>
        <taxon>Hexapoda</taxon>
        <taxon>Insecta</taxon>
        <taxon>Pterygota</taxon>
        <taxon>Neoptera</taxon>
        <taxon>Endopterygota</taxon>
        <taxon>Lepidoptera</taxon>
        <taxon>Glossata</taxon>
        <taxon>Ditrysia</taxon>
        <taxon>Papilionoidea</taxon>
        <taxon>Pieridae</taxon>
        <taxon>Dismorphiinae</taxon>
        <taxon>Leptidea</taxon>
    </lineage>
</organism>
<dbReference type="Proteomes" id="UP000324832">
    <property type="component" value="Unassembled WGS sequence"/>
</dbReference>
<dbReference type="EMBL" id="FZQP02000017">
    <property type="protein sequence ID" value="VVC86780.1"/>
    <property type="molecule type" value="Genomic_DNA"/>
</dbReference>
<evidence type="ECO:0000313" key="1">
    <source>
        <dbReference type="EMBL" id="VVC86780.1"/>
    </source>
</evidence>
<dbReference type="AlphaFoldDB" id="A0A5E4PP54"/>
<gene>
    <name evidence="1" type="ORF">LSINAPIS_LOCUS535</name>
</gene>
<proteinExistence type="predicted"/>